<reference evidence="4" key="1">
    <citation type="submission" date="2016-04" db="EMBL/GenBank/DDBJ databases">
        <authorList>
            <person name="Evans L.H."/>
            <person name="Alamgir A."/>
            <person name="Owens N."/>
            <person name="Weber N.D."/>
            <person name="Virtaneva K."/>
            <person name="Barbian K."/>
            <person name="Babar A."/>
            <person name="Rosenke K."/>
        </authorList>
    </citation>
    <scope>NUCLEOTIDE SEQUENCE</scope>
    <source>
        <strain evidence="4">86</strain>
    </source>
</reference>
<dbReference type="AlphaFoldDB" id="A0A212IVE6"/>
<dbReference type="InterPro" id="IPR002035">
    <property type="entry name" value="VWF_A"/>
</dbReference>
<dbReference type="Pfam" id="PF13519">
    <property type="entry name" value="VWA_2"/>
    <property type="match status" value="1"/>
</dbReference>
<dbReference type="Gene3D" id="3.40.50.410">
    <property type="entry name" value="von Willebrand factor, type A domain"/>
    <property type="match status" value="1"/>
</dbReference>
<dbReference type="InterPro" id="IPR036465">
    <property type="entry name" value="vWFA_dom_sf"/>
</dbReference>
<evidence type="ECO:0000256" key="2">
    <source>
        <dbReference type="SAM" id="Phobius"/>
    </source>
</evidence>
<dbReference type="PROSITE" id="PS50234">
    <property type="entry name" value="VWFA"/>
    <property type="match status" value="1"/>
</dbReference>
<feature type="domain" description="VWFA" evidence="3">
    <location>
        <begin position="319"/>
        <end position="485"/>
    </location>
</feature>
<accession>A0A212IVE6</accession>
<evidence type="ECO:0000259" key="3">
    <source>
        <dbReference type="PROSITE" id="PS50234"/>
    </source>
</evidence>
<keyword evidence="2" id="KW-0472">Membrane</keyword>
<feature type="compositionally biased region" description="Pro residues" evidence="1">
    <location>
        <begin position="281"/>
        <end position="303"/>
    </location>
</feature>
<dbReference type="PRINTS" id="PR01217">
    <property type="entry name" value="PRICHEXTENSN"/>
</dbReference>
<feature type="compositionally biased region" description="Basic and acidic residues" evidence="1">
    <location>
        <begin position="248"/>
        <end position="280"/>
    </location>
</feature>
<name>A0A212IVE6_9PROT</name>
<dbReference type="EMBL" id="FLUO01000001">
    <property type="protein sequence ID" value="SBV91181.1"/>
    <property type="molecule type" value="Genomic_DNA"/>
</dbReference>
<evidence type="ECO:0000313" key="4">
    <source>
        <dbReference type="EMBL" id="SBV91181.1"/>
    </source>
</evidence>
<gene>
    <name evidence="4" type="ORF">KL86APRO_10092</name>
</gene>
<dbReference type="SMART" id="SM00327">
    <property type="entry name" value="VWA"/>
    <property type="match status" value="1"/>
</dbReference>
<evidence type="ECO:0000256" key="1">
    <source>
        <dbReference type="SAM" id="MobiDB-lite"/>
    </source>
</evidence>
<protein>
    <recommendedName>
        <fullName evidence="3">VWFA domain-containing protein</fullName>
    </recommendedName>
</protein>
<sequence length="529" mass="55503">MPTVFRVCRTESSRYAALTGAGDSLYAHHGAIAAALRAALPETTAQLFARPVPSADGAWTDWTTELHGQPQSLAALPPEAQAQAKAALAERLAAVRALGGRAENAGLADLIRRAAVDPGVEQVYVINGQPVIVGWGNAGVGAVPPVPPPVAPVAAAAGGGRRWWRWLLGLLLLLALIAAVLLVLRRCEPEPPPPPAAEEPKAPEPPPAEDLSDLKARIAAAEAELKRRLEDCKPPDAPKPVEPPKAVEPPKVEAPKPVEPPKVEPPKPEPKPAPKPKPVEPKPTPPAAKPEPPVAKPAEPPPQKQAACPLPRAEWDRPEVMLMLDGSGSMRLPSSMSDDQVRSLIQRAMRGDRGAFAQLQGYSGGAGSRLQAAKDAVKGVVQQMPGDVDIGLLVFGRCEGTDNFKFFSPAQRGALLGQVDGIQPREGTPLARGLERSGNMLDGVSVPGVIVVVTDGSDSCGGDPCAVARALKRKKPNLKINVIGVDGSGNGKCMAEATGGRFLTPRQGQSWRDLLMDATEQKPLPPGCK</sequence>
<feature type="region of interest" description="Disordered" evidence="1">
    <location>
        <begin position="227"/>
        <end position="308"/>
    </location>
</feature>
<feature type="region of interest" description="Disordered" evidence="1">
    <location>
        <begin position="191"/>
        <end position="210"/>
    </location>
</feature>
<feature type="transmembrane region" description="Helical" evidence="2">
    <location>
        <begin position="166"/>
        <end position="184"/>
    </location>
</feature>
<proteinExistence type="predicted"/>
<keyword evidence="2" id="KW-1133">Transmembrane helix</keyword>
<feature type="compositionally biased region" description="Pro residues" evidence="1">
    <location>
        <begin position="237"/>
        <end position="247"/>
    </location>
</feature>
<keyword evidence="2" id="KW-0812">Transmembrane</keyword>
<feature type="compositionally biased region" description="Basic and acidic residues" evidence="1">
    <location>
        <begin position="227"/>
        <end position="236"/>
    </location>
</feature>
<dbReference type="SUPFAM" id="SSF53300">
    <property type="entry name" value="vWA-like"/>
    <property type="match status" value="1"/>
</dbReference>
<organism evidence="4">
    <name type="scientific">uncultured Alphaproteobacteria bacterium</name>
    <dbReference type="NCBI Taxonomy" id="91750"/>
    <lineage>
        <taxon>Bacteria</taxon>
        <taxon>Pseudomonadati</taxon>
        <taxon>Pseudomonadota</taxon>
        <taxon>Alphaproteobacteria</taxon>
        <taxon>environmental samples</taxon>
    </lineage>
</organism>
<feature type="compositionally biased region" description="Pro residues" evidence="1">
    <location>
        <begin position="191"/>
        <end position="208"/>
    </location>
</feature>